<dbReference type="AlphaFoldDB" id="C9L7R6"/>
<evidence type="ECO:0000313" key="1">
    <source>
        <dbReference type="EMBL" id="EEX21811.1"/>
    </source>
</evidence>
<keyword evidence="2" id="KW-1185">Reference proteome</keyword>
<evidence type="ECO:0000313" key="2">
    <source>
        <dbReference type="Proteomes" id="UP000003755"/>
    </source>
</evidence>
<dbReference type="Proteomes" id="UP000003755">
    <property type="component" value="Unassembled WGS sequence"/>
</dbReference>
<accession>C9L7R6</accession>
<name>C9L7R6_BLAHA</name>
<dbReference type="eggNOG" id="ENOG5033KK7">
    <property type="taxonomic scope" value="Bacteria"/>
</dbReference>
<protein>
    <submittedName>
        <fullName evidence="1">Uncharacterized protein</fullName>
    </submittedName>
</protein>
<proteinExistence type="predicted"/>
<reference evidence="1" key="1">
    <citation type="submission" date="2009-09" db="EMBL/GenBank/DDBJ databases">
        <authorList>
            <person name="Weinstock G."/>
            <person name="Sodergren E."/>
            <person name="Clifton S."/>
            <person name="Fulton L."/>
            <person name="Fulton B."/>
            <person name="Courtney L."/>
            <person name="Fronick C."/>
            <person name="Harrison M."/>
            <person name="Strong C."/>
            <person name="Farmer C."/>
            <person name="Delahaunty K."/>
            <person name="Markovic C."/>
            <person name="Hall O."/>
            <person name="Minx P."/>
            <person name="Tomlinson C."/>
            <person name="Mitreva M."/>
            <person name="Nelson J."/>
            <person name="Hou S."/>
            <person name="Wollam A."/>
            <person name="Pepin K.H."/>
            <person name="Johnson M."/>
            <person name="Bhonagiri V."/>
            <person name="Nash W.E."/>
            <person name="Warren W."/>
            <person name="Chinwalla A."/>
            <person name="Mardis E.R."/>
            <person name="Wilson R.K."/>
        </authorList>
    </citation>
    <scope>NUCLEOTIDE SEQUENCE [LARGE SCALE GENOMIC DNA]</scope>
    <source>
        <strain evidence="1">DSM 20583</strain>
    </source>
</reference>
<gene>
    <name evidence="1" type="ORF">BLAHAN_05436</name>
</gene>
<comment type="caution">
    <text evidence="1">The sequence shown here is derived from an EMBL/GenBank/DDBJ whole genome shotgun (WGS) entry which is preliminary data.</text>
</comment>
<dbReference type="EMBL" id="ABYU02000016">
    <property type="protein sequence ID" value="EEX21811.1"/>
    <property type="molecule type" value="Genomic_DNA"/>
</dbReference>
<dbReference type="HOGENOM" id="CLU_103256_0_0_9"/>
<organism evidence="1 2">
    <name type="scientific">Blautia hansenii DSM 20583</name>
    <dbReference type="NCBI Taxonomy" id="537007"/>
    <lineage>
        <taxon>Bacteria</taxon>
        <taxon>Bacillati</taxon>
        <taxon>Bacillota</taxon>
        <taxon>Clostridia</taxon>
        <taxon>Lachnospirales</taxon>
        <taxon>Lachnospiraceae</taxon>
        <taxon>Blautia</taxon>
    </lineage>
</organism>
<sequence>MWKYMCNVRERTGNIMNLNISKENVKIEGNTIVIKITDELKESLKGILNTSEKLLKDCKIGEVVTDNIGVKWIVIRHDEDETTKLWRKELLPETRRFDKESNNFYGSEIQKFLNAEYIKYVEEGFGKENLCIQEVDLTSLDGLTTYGVCKCPIRLGGIDDYRAARRQGLYREKNNNPFWLDTPDSTNEGHNASNVQFVCCNGCVGCGGCGWADFSVRPFISLKSDIFVSVENEN</sequence>
<dbReference type="STRING" id="537007.BLAHAN_05436"/>